<dbReference type="PANTHER" id="PTHR24243:SF230">
    <property type="entry name" value="G-PROTEIN COUPLED RECEPTORS FAMILY 1 PROFILE DOMAIN-CONTAINING PROTEIN"/>
    <property type="match status" value="1"/>
</dbReference>
<dbReference type="GO" id="GO:0004930">
    <property type="term" value="F:G protein-coupled receptor activity"/>
    <property type="evidence" value="ECO:0007669"/>
    <property type="project" value="UniProtKB-KW"/>
</dbReference>
<keyword evidence="7" id="KW-0807">Transducer</keyword>
<comment type="caution">
    <text evidence="10">The sequence shown here is derived from an EMBL/GenBank/DDBJ whole genome shotgun (WGS) entry which is preliminary data.</text>
</comment>
<feature type="transmembrane region" description="Helical" evidence="8">
    <location>
        <begin position="34"/>
        <end position="54"/>
    </location>
</feature>
<dbReference type="InterPro" id="IPR000276">
    <property type="entry name" value="GPCR_Rhodpsn"/>
</dbReference>
<dbReference type="Pfam" id="PF00001">
    <property type="entry name" value="7tm_1"/>
    <property type="match status" value="1"/>
</dbReference>
<evidence type="ECO:0000256" key="6">
    <source>
        <dbReference type="ARBA" id="ARBA00023170"/>
    </source>
</evidence>
<keyword evidence="3 8" id="KW-1133">Transmembrane helix</keyword>
<dbReference type="PANTHER" id="PTHR24243">
    <property type="entry name" value="G-PROTEIN COUPLED RECEPTOR"/>
    <property type="match status" value="1"/>
</dbReference>
<feature type="transmembrane region" description="Helical" evidence="8">
    <location>
        <begin position="148"/>
        <end position="170"/>
    </location>
</feature>
<keyword evidence="2 8" id="KW-0812">Transmembrane</keyword>
<feature type="transmembrane region" description="Helical" evidence="8">
    <location>
        <begin position="241"/>
        <end position="264"/>
    </location>
</feature>
<name>A0A815PVS9_ADIRI</name>
<evidence type="ECO:0000313" key="11">
    <source>
        <dbReference type="Proteomes" id="UP000663852"/>
    </source>
</evidence>
<comment type="subcellular location">
    <subcellularLocation>
        <location evidence="1">Membrane</location>
        <topology evidence="1">Multi-pass membrane protein</topology>
    </subcellularLocation>
</comment>
<evidence type="ECO:0000256" key="5">
    <source>
        <dbReference type="ARBA" id="ARBA00023136"/>
    </source>
</evidence>
<dbReference type="Proteomes" id="UP000663852">
    <property type="component" value="Unassembled WGS sequence"/>
</dbReference>
<dbReference type="Gene3D" id="1.20.1070.10">
    <property type="entry name" value="Rhodopsin 7-helix transmembrane proteins"/>
    <property type="match status" value="1"/>
</dbReference>
<evidence type="ECO:0000256" key="4">
    <source>
        <dbReference type="ARBA" id="ARBA00023040"/>
    </source>
</evidence>
<dbReference type="OrthoDB" id="10020943at2759"/>
<evidence type="ECO:0000259" key="9">
    <source>
        <dbReference type="PROSITE" id="PS50262"/>
    </source>
</evidence>
<evidence type="ECO:0000313" key="10">
    <source>
        <dbReference type="EMBL" id="CAF1453987.1"/>
    </source>
</evidence>
<gene>
    <name evidence="10" type="ORF">EDS130_LOCUS39704</name>
</gene>
<organism evidence="10 11">
    <name type="scientific">Adineta ricciae</name>
    <name type="common">Rotifer</name>
    <dbReference type="NCBI Taxonomy" id="249248"/>
    <lineage>
        <taxon>Eukaryota</taxon>
        <taxon>Metazoa</taxon>
        <taxon>Spiralia</taxon>
        <taxon>Gnathifera</taxon>
        <taxon>Rotifera</taxon>
        <taxon>Eurotatoria</taxon>
        <taxon>Bdelloidea</taxon>
        <taxon>Adinetida</taxon>
        <taxon>Adinetidae</taxon>
        <taxon>Adineta</taxon>
    </lineage>
</organism>
<dbReference type="GO" id="GO:0005886">
    <property type="term" value="C:plasma membrane"/>
    <property type="evidence" value="ECO:0007669"/>
    <property type="project" value="TreeGrafter"/>
</dbReference>
<evidence type="ECO:0000256" key="7">
    <source>
        <dbReference type="ARBA" id="ARBA00023224"/>
    </source>
</evidence>
<accession>A0A815PVS9</accession>
<keyword evidence="5 8" id="KW-0472">Membrane</keyword>
<reference evidence="10" key="1">
    <citation type="submission" date="2021-02" db="EMBL/GenBank/DDBJ databases">
        <authorList>
            <person name="Nowell W R."/>
        </authorList>
    </citation>
    <scope>NUCLEOTIDE SEQUENCE</scope>
</reference>
<sequence length="339" mass="39640">MSNIITNSTVTLAIDDQIELIDMVNNLNKTISQYFMGLIWFVGNIGSILMCIIFTQPTYRNTPCAMFFFAASLSQFFTYNFALLTRMLHYGYDIRTLNYNLWYCKIRFYLFYIFVAVPRYYVILASIDRYFASSRNALRRRWSSPKTTLRLIIGNILFWSIIYIQVLVFYETSTDTCNYRSDGYGIFFSIYIAIDSGILPLLLMLIFGLLTVRNIHKTKMRIVGGQRSRISKKDLQLHRMLANQIILFLILNLPNPCFLVYHSITLQLARSSFRHATEIFMGNMTYLFVYLGFSLTFTNFLVSSEIFRRELVHLFQTKMLRLLPAPRAIGHGTVVHQNH</sequence>
<evidence type="ECO:0000256" key="2">
    <source>
        <dbReference type="ARBA" id="ARBA00022692"/>
    </source>
</evidence>
<keyword evidence="4" id="KW-0297">G-protein coupled receptor</keyword>
<keyword evidence="6" id="KW-0675">Receptor</keyword>
<dbReference type="EMBL" id="CAJNOJ010000453">
    <property type="protein sequence ID" value="CAF1453987.1"/>
    <property type="molecule type" value="Genomic_DNA"/>
</dbReference>
<dbReference type="SUPFAM" id="SSF81321">
    <property type="entry name" value="Family A G protein-coupled receptor-like"/>
    <property type="match status" value="1"/>
</dbReference>
<evidence type="ECO:0000256" key="1">
    <source>
        <dbReference type="ARBA" id="ARBA00004141"/>
    </source>
</evidence>
<proteinExistence type="predicted"/>
<feature type="transmembrane region" description="Helical" evidence="8">
    <location>
        <begin position="190"/>
        <end position="212"/>
    </location>
</feature>
<evidence type="ECO:0000256" key="3">
    <source>
        <dbReference type="ARBA" id="ARBA00022989"/>
    </source>
</evidence>
<feature type="transmembrane region" description="Helical" evidence="8">
    <location>
        <begin position="108"/>
        <end position="127"/>
    </location>
</feature>
<protein>
    <recommendedName>
        <fullName evidence="9">G-protein coupled receptors family 1 profile domain-containing protein</fullName>
    </recommendedName>
</protein>
<dbReference type="PROSITE" id="PS50262">
    <property type="entry name" value="G_PROTEIN_RECEP_F1_2"/>
    <property type="match status" value="1"/>
</dbReference>
<feature type="transmembrane region" description="Helical" evidence="8">
    <location>
        <begin position="66"/>
        <end position="88"/>
    </location>
</feature>
<feature type="transmembrane region" description="Helical" evidence="8">
    <location>
        <begin position="284"/>
        <end position="302"/>
    </location>
</feature>
<evidence type="ECO:0000256" key="8">
    <source>
        <dbReference type="SAM" id="Phobius"/>
    </source>
</evidence>
<feature type="domain" description="G-protein coupled receptors family 1 profile" evidence="9">
    <location>
        <begin position="46"/>
        <end position="303"/>
    </location>
</feature>
<dbReference type="InterPro" id="IPR017452">
    <property type="entry name" value="GPCR_Rhodpsn_7TM"/>
</dbReference>
<dbReference type="AlphaFoldDB" id="A0A815PVS9"/>